<keyword evidence="1" id="KW-0479">Metal-binding</keyword>
<proteinExistence type="predicted"/>
<feature type="compositionally biased region" description="Basic residues" evidence="2">
    <location>
        <begin position="26"/>
        <end position="36"/>
    </location>
</feature>
<feature type="domain" description="CCHC-type" evidence="3">
    <location>
        <begin position="60"/>
        <end position="75"/>
    </location>
</feature>
<accession>A0AAP0BMS1</accession>
<sequence>MLNPIKGPKEWPQTDLNLLVSWTVKSKKPGRPSLHGRRLEQDELDGKKYGLKRHETKYACSNCGVTGHNKKSCTQSSKNAEQPLSTTSKSKLPVKKKTAKTDYIATQESGAAPFRHAFS</sequence>
<reference evidence="4 5" key="1">
    <citation type="journal article" date="2022" name="Nat. Plants">
        <title>Genomes of leafy and leafless Platanthera orchids illuminate the evolution of mycoheterotrophy.</title>
        <authorList>
            <person name="Li M.H."/>
            <person name="Liu K.W."/>
            <person name="Li Z."/>
            <person name="Lu H.C."/>
            <person name="Ye Q.L."/>
            <person name="Zhang D."/>
            <person name="Wang J.Y."/>
            <person name="Li Y.F."/>
            <person name="Zhong Z.M."/>
            <person name="Liu X."/>
            <person name="Yu X."/>
            <person name="Liu D.K."/>
            <person name="Tu X.D."/>
            <person name="Liu B."/>
            <person name="Hao Y."/>
            <person name="Liao X.Y."/>
            <person name="Jiang Y.T."/>
            <person name="Sun W.H."/>
            <person name="Chen J."/>
            <person name="Chen Y.Q."/>
            <person name="Ai Y."/>
            <person name="Zhai J.W."/>
            <person name="Wu S.S."/>
            <person name="Zhou Z."/>
            <person name="Hsiao Y.Y."/>
            <person name="Wu W.L."/>
            <person name="Chen Y.Y."/>
            <person name="Lin Y.F."/>
            <person name="Hsu J.L."/>
            <person name="Li C.Y."/>
            <person name="Wang Z.W."/>
            <person name="Zhao X."/>
            <person name="Zhong W.Y."/>
            <person name="Ma X.K."/>
            <person name="Ma L."/>
            <person name="Huang J."/>
            <person name="Chen G.Z."/>
            <person name="Huang M.Z."/>
            <person name="Huang L."/>
            <person name="Peng D.H."/>
            <person name="Luo Y.B."/>
            <person name="Zou S.Q."/>
            <person name="Chen S.P."/>
            <person name="Lan S."/>
            <person name="Tsai W.C."/>
            <person name="Van de Peer Y."/>
            <person name="Liu Z.J."/>
        </authorList>
    </citation>
    <scope>NUCLEOTIDE SEQUENCE [LARGE SCALE GENOMIC DNA]</scope>
    <source>
        <strain evidence="4">Lor287</strain>
    </source>
</reference>
<dbReference type="InterPro" id="IPR001878">
    <property type="entry name" value="Znf_CCHC"/>
</dbReference>
<protein>
    <recommendedName>
        <fullName evidence="3">CCHC-type domain-containing protein</fullName>
    </recommendedName>
</protein>
<evidence type="ECO:0000256" key="1">
    <source>
        <dbReference type="PROSITE-ProRule" id="PRU00047"/>
    </source>
</evidence>
<name>A0AAP0BMS1_9ASPA</name>
<keyword evidence="1" id="KW-0862">Zinc</keyword>
<evidence type="ECO:0000256" key="2">
    <source>
        <dbReference type="SAM" id="MobiDB-lite"/>
    </source>
</evidence>
<dbReference type="PROSITE" id="PS50158">
    <property type="entry name" value="ZF_CCHC"/>
    <property type="match status" value="1"/>
</dbReference>
<dbReference type="SUPFAM" id="SSF57756">
    <property type="entry name" value="Retrovirus zinc finger-like domains"/>
    <property type="match status" value="1"/>
</dbReference>
<keyword evidence="1" id="KW-0863">Zinc-finger</keyword>
<evidence type="ECO:0000259" key="3">
    <source>
        <dbReference type="PROSITE" id="PS50158"/>
    </source>
</evidence>
<dbReference type="EMBL" id="JBBWWQ010000006">
    <property type="protein sequence ID" value="KAK8944773.1"/>
    <property type="molecule type" value="Genomic_DNA"/>
</dbReference>
<keyword evidence="5" id="KW-1185">Reference proteome</keyword>
<organism evidence="4 5">
    <name type="scientific">Platanthera zijinensis</name>
    <dbReference type="NCBI Taxonomy" id="2320716"/>
    <lineage>
        <taxon>Eukaryota</taxon>
        <taxon>Viridiplantae</taxon>
        <taxon>Streptophyta</taxon>
        <taxon>Embryophyta</taxon>
        <taxon>Tracheophyta</taxon>
        <taxon>Spermatophyta</taxon>
        <taxon>Magnoliopsida</taxon>
        <taxon>Liliopsida</taxon>
        <taxon>Asparagales</taxon>
        <taxon>Orchidaceae</taxon>
        <taxon>Orchidoideae</taxon>
        <taxon>Orchideae</taxon>
        <taxon>Orchidinae</taxon>
        <taxon>Platanthera</taxon>
    </lineage>
</organism>
<dbReference type="Proteomes" id="UP001418222">
    <property type="component" value="Unassembled WGS sequence"/>
</dbReference>
<gene>
    <name evidence="4" type="ORF">KSP39_PZI008447</name>
</gene>
<dbReference type="AlphaFoldDB" id="A0AAP0BMS1"/>
<feature type="compositionally biased region" description="Polar residues" evidence="2">
    <location>
        <begin position="72"/>
        <end position="90"/>
    </location>
</feature>
<evidence type="ECO:0000313" key="5">
    <source>
        <dbReference type="Proteomes" id="UP001418222"/>
    </source>
</evidence>
<dbReference type="GO" id="GO:0003676">
    <property type="term" value="F:nucleic acid binding"/>
    <property type="evidence" value="ECO:0007669"/>
    <property type="project" value="InterPro"/>
</dbReference>
<feature type="region of interest" description="Disordered" evidence="2">
    <location>
        <begin position="65"/>
        <end position="106"/>
    </location>
</feature>
<dbReference type="InterPro" id="IPR036875">
    <property type="entry name" value="Znf_CCHC_sf"/>
</dbReference>
<feature type="region of interest" description="Disordered" evidence="2">
    <location>
        <begin position="26"/>
        <end position="45"/>
    </location>
</feature>
<comment type="caution">
    <text evidence="4">The sequence shown here is derived from an EMBL/GenBank/DDBJ whole genome shotgun (WGS) entry which is preliminary data.</text>
</comment>
<evidence type="ECO:0000313" key="4">
    <source>
        <dbReference type="EMBL" id="KAK8944773.1"/>
    </source>
</evidence>
<dbReference type="GO" id="GO:0008270">
    <property type="term" value="F:zinc ion binding"/>
    <property type="evidence" value="ECO:0007669"/>
    <property type="project" value="UniProtKB-KW"/>
</dbReference>